<feature type="transmembrane region" description="Helical" evidence="6">
    <location>
        <begin position="5"/>
        <end position="24"/>
    </location>
</feature>
<evidence type="ECO:0000256" key="5">
    <source>
        <dbReference type="ARBA" id="ARBA00023136"/>
    </source>
</evidence>
<dbReference type="Proteomes" id="UP000255367">
    <property type="component" value="Unassembled WGS sequence"/>
</dbReference>
<evidence type="ECO:0000256" key="1">
    <source>
        <dbReference type="ARBA" id="ARBA00004651"/>
    </source>
</evidence>
<dbReference type="InterPro" id="IPR036259">
    <property type="entry name" value="MFS_trans_sf"/>
</dbReference>
<dbReference type="Gene3D" id="1.20.1250.20">
    <property type="entry name" value="MFS general substrate transporter like domains"/>
    <property type="match status" value="2"/>
</dbReference>
<feature type="transmembrane region" description="Helical" evidence="6">
    <location>
        <begin position="164"/>
        <end position="183"/>
    </location>
</feature>
<evidence type="ECO:0000256" key="2">
    <source>
        <dbReference type="ARBA" id="ARBA00022448"/>
    </source>
</evidence>
<dbReference type="PANTHER" id="PTHR11360">
    <property type="entry name" value="MONOCARBOXYLATE TRANSPORTER"/>
    <property type="match status" value="1"/>
</dbReference>
<feature type="transmembrane region" description="Helical" evidence="6">
    <location>
        <begin position="73"/>
        <end position="92"/>
    </location>
</feature>
<evidence type="ECO:0000256" key="4">
    <source>
        <dbReference type="ARBA" id="ARBA00022989"/>
    </source>
</evidence>
<reference evidence="8 9" key="1">
    <citation type="submission" date="2018-06" db="EMBL/GenBank/DDBJ databases">
        <authorList>
            <consortium name="Pathogen Informatics"/>
            <person name="Doyle S."/>
        </authorList>
    </citation>
    <scope>NUCLEOTIDE SEQUENCE [LARGE SCALE GENOMIC DNA]</scope>
    <source>
        <strain evidence="8 9">NCTC12020</strain>
    </source>
</reference>
<keyword evidence="2" id="KW-0813">Transport</keyword>
<accession>A0A380NH42</accession>
<dbReference type="InterPro" id="IPR050327">
    <property type="entry name" value="Proton-linked_MCT"/>
</dbReference>
<dbReference type="GO" id="GO:0022857">
    <property type="term" value="F:transmembrane transporter activity"/>
    <property type="evidence" value="ECO:0007669"/>
    <property type="project" value="InterPro"/>
</dbReference>
<dbReference type="RefSeq" id="WP_115309362.1">
    <property type="nucleotide sequence ID" value="NZ_UHIO01000001.1"/>
</dbReference>
<dbReference type="Pfam" id="PF07690">
    <property type="entry name" value="MFS_1"/>
    <property type="match status" value="1"/>
</dbReference>
<keyword evidence="4 6" id="KW-1133">Transmembrane helix</keyword>
<feature type="transmembrane region" description="Helical" evidence="6">
    <location>
        <begin position="250"/>
        <end position="272"/>
    </location>
</feature>
<keyword evidence="5 6" id="KW-0472">Membrane</keyword>
<feature type="transmembrane region" description="Helical" evidence="6">
    <location>
        <begin position="336"/>
        <end position="360"/>
    </location>
</feature>
<dbReference type="EMBL" id="UHIO01000001">
    <property type="protein sequence ID" value="SUP39513.1"/>
    <property type="molecule type" value="Genomic_DNA"/>
</dbReference>
<dbReference type="InterPro" id="IPR020846">
    <property type="entry name" value="MFS_dom"/>
</dbReference>
<sequence length="460" mass="49599">MRNRWLIALAAIGIHICIGSVYAWSVLTRPIMTAMGWSLKETTWTFSLAILFLGLSAGLLGSVAEKMGPKKSGLLSTLFFGVGMIGTSFALSEASLTLLYLFYGVIGGIGLGVGYITPVSTLVKYFPRNRGFATGLAIMGFGFASLIAGPVMQFLTSQYGLVETFQILGVTYILVMIASSLYLKPPVNARSEMSTEATTETKTEAEDKTVTITKTNLSTKVISKSSTHAEQLLNRGMNAHDAMRTWQFSALWWIFFINITCGIGLLAVASPMAQEIVGMTANEAASMVGIIGLLNGLGRIGWSTVSDYLGRPFTYILFFAIEIIAFLALGNIATSFIFQFLVFAIITCYGGGFACMPAYLSDLFGTKQLSAIHGRILTAWGMAGIAGPTLVSFLRESTNSYSGPLFVFSALFVLNLAIAVTLKIYTKERYFEADPVIDLTPKNNETTTNTANEQAGVTAQ</sequence>
<dbReference type="PROSITE" id="PS50850">
    <property type="entry name" value="MFS"/>
    <property type="match status" value="1"/>
</dbReference>
<organism evidence="8 9">
    <name type="scientific">Veillonella criceti</name>
    <dbReference type="NCBI Taxonomy" id="103891"/>
    <lineage>
        <taxon>Bacteria</taxon>
        <taxon>Bacillati</taxon>
        <taxon>Bacillota</taxon>
        <taxon>Negativicutes</taxon>
        <taxon>Veillonellales</taxon>
        <taxon>Veillonellaceae</taxon>
        <taxon>Veillonella</taxon>
    </lineage>
</organism>
<dbReference type="CDD" id="cd17353">
    <property type="entry name" value="MFS_OFA_like"/>
    <property type="match status" value="1"/>
</dbReference>
<dbReference type="InterPro" id="IPR011701">
    <property type="entry name" value="MFS"/>
</dbReference>
<keyword evidence="3 6" id="KW-0812">Transmembrane</keyword>
<feature type="domain" description="Major facilitator superfamily (MFS) profile" evidence="7">
    <location>
        <begin position="6"/>
        <end position="427"/>
    </location>
</feature>
<evidence type="ECO:0000256" key="3">
    <source>
        <dbReference type="ARBA" id="ARBA00022692"/>
    </source>
</evidence>
<name>A0A380NH42_9FIRM</name>
<evidence type="ECO:0000256" key="6">
    <source>
        <dbReference type="SAM" id="Phobius"/>
    </source>
</evidence>
<feature type="transmembrane region" description="Helical" evidence="6">
    <location>
        <begin position="98"/>
        <end position="119"/>
    </location>
</feature>
<evidence type="ECO:0000313" key="9">
    <source>
        <dbReference type="Proteomes" id="UP000255367"/>
    </source>
</evidence>
<protein>
    <submittedName>
        <fullName evidence="8">Inner membrane protein yhjX</fullName>
    </submittedName>
</protein>
<feature type="transmembrane region" description="Helical" evidence="6">
    <location>
        <begin position="44"/>
        <end position="61"/>
    </location>
</feature>
<dbReference type="GO" id="GO:0005886">
    <property type="term" value="C:plasma membrane"/>
    <property type="evidence" value="ECO:0007669"/>
    <property type="project" value="UniProtKB-SubCell"/>
</dbReference>
<feature type="transmembrane region" description="Helical" evidence="6">
    <location>
        <begin position="372"/>
        <end position="393"/>
    </location>
</feature>
<keyword evidence="9" id="KW-1185">Reference proteome</keyword>
<feature type="transmembrane region" description="Helical" evidence="6">
    <location>
        <begin position="284"/>
        <end position="301"/>
    </location>
</feature>
<comment type="subcellular location">
    <subcellularLocation>
        <location evidence="1">Cell membrane</location>
        <topology evidence="1">Multi-pass membrane protein</topology>
    </subcellularLocation>
</comment>
<feature type="transmembrane region" description="Helical" evidence="6">
    <location>
        <begin position="313"/>
        <end position="330"/>
    </location>
</feature>
<evidence type="ECO:0000259" key="7">
    <source>
        <dbReference type="PROSITE" id="PS50850"/>
    </source>
</evidence>
<dbReference type="OrthoDB" id="9793415at2"/>
<gene>
    <name evidence="8" type="primary">yhjX</name>
    <name evidence="8" type="ORF">NCTC12020_00071</name>
</gene>
<evidence type="ECO:0000313" key="8">
    <source>
        <dbReference type="EMBL" id="SUP39513.1"/>
    </source>
</evidence>
<feature type="transmembrane region" description="Helical" evidence="6">
    <location>
        <begin position="405"/>
        <end position="425"/>
    </location>
</feature>
<feature type="transmembrane region" description="Helical" evidence="6">
    <location>
        <begin position="131"/>
        <end position="152"/>
    </location>
</feature>
<dbReference type="PANTHER" id="PTHR11360:SF317">
    <property type="entry name" value="MAJOR FACILITATOR SUPERFAMILY (MFS) PROFILE DOMAIN-CONTAINING PROTEIN-RELATED"/>
    <property type="match status" value="1"/>
</dbReference>
<dbReference type="SUPFAM" id="SSF103473">
    <property type="entry name" value="MFS general substrate transporter"/>
    <property type="match status" value="1"/>
</dbReference>
<proteinExistence type="predicted"/>
<dbReference type="AlphaFoldDB" id="A0A380NH42"/>